<dbReference type="Proteomes" id="UP000275408">
    <property type="component" value="Unassembled WGS sequence"/>
</dbReference>
<organism evidence="2 3">
    <name type="scientific">Pocillopora damicornis</name>
    <name type="common">Cauliflower coral</name>
    <name type="synonym">Millepora damicornis</name>
    <dbReference type="NCBI Taxonomy" id="46731"/>
    <lineage>
        <taxon>Eukaryota</taxon>
        <taxon>Metazoa</taxon>
        <taxon>Cnidaria</taxon>
        <taxon>Anthozoa</taxon>
        <taxon>Hexacorallia</taxon>
        <taxon>Scleractinia</taxon>
        <taxon>Astrocoeniina</taxon>
        <taxon>Pocilloporidae</taxon>
        <taxon>Pocillopora</taxon>
    </lineage>
</organism>
<feature type="region of interest" description="Disordered" evidence="1">
    <location>
        <begin position="55"/>
        <end position="75"/>
    </location>
</feature>
<evidence type="ECO:0000256" key="1">
    <source>
        <dbReference type="SAM" id="MobiDB-lite"/>
    </source>
</evidence>
<dbReference type="EMBL" id="RCHS01001281">
    <property type="protein sequence ID" value="RMX54329.1"/>
    <property type="molecule type" value="Genomic_DNA"/>
</dbReference>
<dbReference type="AlphaFoldDB" id="A0A3M6UL72"/>
<reference evidence="2 3" key="1">
    <citation type="journal article" date="2018" name="Sci. Rep.">
        <title>Comparative analysis of the Pocillopora damicornis genome highlights role of immune system in coral evolution.</title>
        <authorList>
            <person name="Cunning R."/>
            <person name="Bay R.A."/>
            <person name="Gillette P."/>
            <person name="Baker A.C."/>
            <person name="Traylor-Knowles N."/>
        </authorList>
    </citation>
    <scope>NUCLEOTIDE SEQUENCE [LARGE SCALE GENOMIC DNA]</scope>
    <source>
        <strain evidence="2">RSMAS</strain>
        <tissue evidence="2">Whole animal</tissue>
    </source>
</reference>
<feature type="region of interest" description="Disordered" evidence="1">
    <location>
        <begin position="1"/>
        <end position="33"/>
    </location>
</feature>
<name>A0A3M6UL72_POCDA</name>
<keyword evidence="3" id="KW-1185">Reference proteome</keyword>
<gene>
    <name evidence="2" type="ORF">pdam_00015330</name>
</gene>
<proteinExistence type="predicted"/>
<sequence>MDKDSVDTREIKDEISDDEKHAEIPKSSDSMFEKNPKVSELQLFFSNSMKDRIKKSKITPGNSGRKSYHQLCIAP</sequence>
<comment type="caution">
    <text evidence="2">The sequence shown here is derived from an EMBL/GenBank/DDBJ whole genome shotgun (WGS) entry which is preliminary data.</text>
</comment>
<evidence type="ECO:0000313" key="3">
    <source>
        <dbReference type="Proteomes" id="UP000275408"/>
    </source>
</evidence>
<protein>
    <submittedName>
        <fullName evidence="2">Uncharacterized protein</fullName>
    </submittedName>
</protein>
<accession>A0A3M6UL72</accession>
<evidence type="ECO:0000313" key="2">
    <source>
        <dbReference type="EMBL" id="RMX54329.1"/>
    </source>
</evidence>